<dbReference type="Proteomes" id="UP001372338">
    <property type="component" value="Unassembled WGS sequence"/>
</dbReference>
<sequence length="156" mass="16928">MGSSWASALEIIKELDDAGLDFGVVRKSDGAIPSATRNEANGSVGAVVSQSDGNGANCISSDVPSPNSEEQWTPVNIYKKEMICRENLVRDQANLASDPLNIHLQKLEKEGSQELLKVSEAAILFLRQKENEHCLKEGDQNSKYFHAAINKEGIGT</sequence>
<name>A0AAN9IJH3_CROPI</name>
<keyword evidence="2" id="KW-1185">Reference proteome</keyword>
<protein>
    <submittedName>
        <fullName evidence="1">Uncharacterized protein</fullName>
    </submittedName>
</protein>
<evidence type="ECO:0000313" key="2">
    <source>
        <dbReference type="Proteomes" id="UP001372338"/>
    </source>
</evidence>
<dbReference type="AlphaFoldDB" id="A0AAN9IJH3"/>
<accession>A0AAN9IJH3</accession>
<comment type="caution">
    <text evidence="1">The sequence shown here is derived from an EMBL/GenBank/DDBJ whole genome shotgun (WGS) entry which is preliminary data.</text>
</comment>
<organism evidence="1 2">
    <name type="scientific">Crotalaria pallida</name>
    <name type="common">Smooth rattlebox</name>
    <name type="synonym">Crotalaria striata</name>
    <dbReference type="NCBI Taxonomy" id="3830"/>
    <lineage>
        <taxon>Eukaryota</taxon>
        <taxon>Viridiplantae</taxon>
        <taxon>Streptophyta</taxon>
        <taxon>Embryophyta</taxon>
        <taxon>Tracheophyta</taxon>
        <taxon>Spermatophyta</taxon>
        <taxon>Magnoliopsida</taxon>
        <taxon>eudicotyledons</taxon>
        <taxon>Gunneridae</taxon>
        <taxon>Pentapetalae</taxon>
        <taxon>rosids</taxon>
        <taxon>fabids</taxon>
        <taxon>Fabales</taxon>
        <taxon>Fabaceae</taxon>
        <taxon>Papilionoideae</taxon>
        <taxon>50 kb inversion clade</taxon>
        <taxon>genistoids sensu lato</taxon>
        <taxon>core genistoids</taxon>
        <taxon>Crotalarieae</taxon>
        <taxon>Crotalaria</taxon>
    </lineage>
</organism>
<evidence type="ECO:0000313" key="1">
    <source>
        <dbReference type="EMBL" id="KAK7281467.1"/>
    </source>
</evidence>
<reference evidence="1 2" key="1">
    <citation type="submission" date="2024-01" db="EMBL/GenBank/DDBJ databases">
        <title>The genomes of 5 underutilized Papilionoideae crops provide insights into root nodulation and disease resistanc.</title>
        <authorList>
            <person name="Yuan L."/>
        </authorList>
    </citation>
    <scope>NUCLEOTIDE SEQUENCE [LARGE SCALE GENOMIC DNA]</scope>
    <source>
        <strain evidence="1">ZHUSHIDOU_FW_LH</strain>
        <tissue evidence="1">Leaf</tissue>
    </source>
</reference>
<dbReference type="EMBL" id="JAYWIO010000002">
    <property type="protein sequence ID" value="KAK7281467.1"/>
    <property type="molecule type" value="Genomic_DNA"/>
</dbReference>
<proteinExistence type="predicted"/>
<gene>
    <name evidence="1" type="ORF">RIF29_09489</name>
</gene>